<dbReference type="Proteomes" id="UP000006683">
    <property type="component" value="Chromosome"/>
</dbReference>
<organism evidence="2 3">
    <name type="scientific">Ferrimonas balearica (strain DSM 9799 / CCM 4581 / KCTC 23876 / PAT)</name>
    <dbReference type="NCBI Taxonomy" id="550540"/>
    <lineage>
        <taxon>Bacteria</taxon>
        <taxon>Pseudomonadati</taxon>
        <taxon>Pseudomonadota</taxon>
        <taxon>Gammaproteobacteria</taxon>
        <taxon>Alteromonadales</taxon>
        <taxon>Ferrimonadaceae</taxon>
        <taxon>Ferrimonas</taxon>
    </lineage>
</organism>
<dbReference type="AlphaFoldDB" id="E1SS58"/>
<sequence length="769" mass="85783">MKPVVLAVVLSLLLLVVGLVCWGQYKQLTHPYVRHQVGQVPEHLNDPPPLDVQRHLMLTERPPETASFPIALGETGPVVPLYAGARQYPFFCMTHFSSLGQPLVDNLSGDGVPVYAEDESGLTDQVIGYARDCQLPTALSYWYVDAKGRVLPWSEQVDESDIALVDRGGETVPELYRLETGTINRYPYYIAMPYRPGAGRTDTPDWNGRLIYQFHGGSGIGFRQGRLRPAGFLTKRLQQLRRGYAVISSTGNKTAYTYNMLLAEDTARRVKRQFVSLYGPPRYTIGIGGSGGGLAQYLMMQNGSGVIDGALALYAYPDMLSQTLYGLDCDLLNTYYAFRADQPELWQNFDVRPSVEGLNAAAGFDQRAPFLEPLNQLLQGRWPRWPSGSSECINGWFGLSSLIHNPHQGYIRPMFHDDVVEGRHWSYWEDLHQIFGRDEDGFARTTWDNRGVQYGLAALQQGQLSVRAFLHLNQRIGGWVPAGQMEAETLWAPLGKLLPLWLTLWGNHNVHDGEFARRTEGDPVAIERAYRSGQVFLGYNPLPVIDLRHYLEDQLDMHHLSASFEARARIQQWHGHYDNQLIWVADKAHTPMANAFDAMERWLEARQRGEGKPADLTDQCFAADGSVIARGEAVWDGPWNGRESGHCTVEFPAYTNARIQAGGPWLGAIFQCHRIAVEDALEAGLYQDDRMAAHRAELERIFPEGVCDYRQGDAARPADLSPQALSASLAVRKSGDNVQGDGQAVADRAAEYEQVPDRVGIGEALGGIE</sequence>
<dbReference type="RefSeq" id="WP_013345319.1">
    <property type="nucleotide sequence ID" value="NC_014541.1"/>
</dbReference>
<gene>
    <name evidence="2" type="ordered locus">Fbal_1810</name>
</gene>
<evidence type="ECO:0000259" key="1">
    <source>
        <dbReference type="Pfam" id="PF19878"/>
    </source>
</evidence>
<name>E1SS58_FERBD</name>
<reference evidence="2 3" key="1">
    <citation type="journal article" date="2010" name="Stand. Genomic Sci.">
        <title>Complete genome sequence of Ferrimonas balearica type strain (PAT).</title>
        <authorList>
            <person name="Nolan M."/>
            <person name="Sikorski J."/>
            <person name="Davenport K."/>
            <person name="Lucas S."/>
            <person name="Glavina Del Rio T."/>
            <person name="Tice H."/>
            <person name="Cheng J."/>
            <person name="Goodwin L."/>
            <person name="Pitluck S."/>
            <person name="Liolios K."/>
            <person name="Ivanova N."/>
            <person name="Mavromatis K."/>
            <person name="Ovchinnikova G."/>
            <person name="Pati A."/>
            <person name="Chen A."/>
            <person name="Palaniappan K."/>
            <person name="Land M."/>
            <person name="Hauser L."/>
            <person name="Chang Y."/>
            <person name="Jeffries C."/>
            <person name="Tapia R."/>
            <person name="Brettin T."/>
            <person name="Detter J."/>
            <person name="Han C."/>
            <person name="Yasawong M."/>
            <person name="Rohde M."/>
            <person name="Tindall B."/>
            <person name="Goker M."/>
            <person name="Woyke T."/>
            <person name="Bristow J."/>
            <person name="Eisen J."/>
            <person name="Markowitz V."/>
            <person name="Hugenholtz P."/>
            <person name="Kyrpides N."/>
            <person name="Klenk H."/>
            <person name="Lapidus A."/>
        </authorList>
    </citation>
    <scope>NUCLEOTIDE SEQUENCE [LARGE SCALE GENOMIC DNA]</scope>
    <source>
        <strain evidence="3">DSM 9799 / CCM 4581 / KCTC 23876 / PAT</strain>
    </source>
</reference>
<evidence type="ECO:0000313" key="3">
    <source>
        <dbReference type="Proteomes" id="UP000006683"/>
    </source>
</evidence>
<dbReference type="EMBL" id="CP002209">
    <property type="protein sequence ID" value="ADN76013.1"/>
    <property type="molecule type" value="Genomic_DNA"/>
</dbReference>
<dbReference type="Pfam" id="PF19878">
    <property type="entry name" value="DUF6351"/>
    <property type="match status" value="1"/>
</dbReference>
<keyword evidence="3" id="KW-1185">Reference proteome</keyword>
<protein>
    <recommendedName>
        <fullName evidence="1">DUF6351 domain-containing protein</fullName>
    </recommendedName>
</protein>
<dbReference type="InterPro" id="IPR045556">
    <property type="entry name" value="DUF6351"/>
</dbReference>
<dbReference type="SUPFAM" id="SSF53474">
    <property type="entry name" value="alpha/beta-Hydrolases"/>
    <property type="match status" value="1"/>
</dbReference>
<dbReference type="InterPro" id="IPR029058">
    <property type="entry name" value="AB_hydrolase_fold"/>
</dbReference>
<proteinExistence type="predicted"/>
<evidence type="ECO:0000313" key="2">
    <source>
        <dbReference type="EMBL" id="ADN76013.1"/>
    </source>
</evidence>
<dbReference type="eggNOG" id="ENOG502Z8TE">
    <property type="taxonomic scope" value="Bacteria"/>
</dbReference>
<accession>E1SS58</accession>
<dbReference type="HOGENOM" id="CLU_014414_0_0_6"/>
<dbReference type="GeneID" id="67182012"/>
<dbReference type="STRING" id="550540.Fbal_1810"/>
<feature type="domain" description="DUF6351" evidence="1">
    <location>
        <begin position="80"/>
        <end position="713"/>
    </location>
</feature>
<dbReference type="KEGG" id="fbl:Fbal_1810"/>